<organism evidence="1 2">
    <name type="scientific">Algoriphagus aquimarinus</name>
    <dbReference type="NCBI Taxonomy" id="237018"/>
    <lineage>
        <taxon>Bacteria</taxon>
        <taxon>Pseudomonadati</taxon>
        <taxon>Bacteroidota</taxon>
        <taxon>Cytophagia</taxon>
        <taxon>Cytophagales</taxon>
        <taxon>Cyclobacteriaceae</taxon>
        <taxon>Algoriphagus</taxon>
    </lineage>
</organism>
<evidence type="ECO:0000313" key="2">
    <source>
        <dbReference type="Proteomes" id="UP000321935"/>
    </source>
</evidence>
<proteinExistence type="predicted"/>
<dbReference type="RefSeq" id="WP_146920212.1">
    <property type="nucleotide sequence ID" value="NZ_VORW01000019.1"/>
</dbReference>
<dbReference type="EMBL" id="VORW01000019">
    <property type="protein sequence ID" value="TXE05190.1"/>
    <property type="molecule type" value="Genomic_DNA"/>
</dbReference>
<gene>
    <name evidence="1" type="ORF">ESV85_18415</name>
</gene>
<dbReference type="AlphaFoldDB" id="A0A5C7A9R8"/>
<sequence>MRVVKEFNQEDIRVSVFSWNNKYILKFELGPMEQTFKVPETDVLDEEDLETFWTGDFFEKVKLRFKEMGQSFRAEVENL</sequence>
<protein>
    <submittedName>
        <fullName evidence="1">Uncharacterized protein</fullName>
    </submittedName>
</protein>
<evidence type="ECO:0000313" key="1">
    <source>
        <dbReference type="EMBL" id="TXE05190.1"/>
    </source>
</evidence>
<comment type="caution">
    <text evidence="1">The sequence shown here is derived from an EMBL/GenBank/DDBJ whole genome shotgun (WGS) entry which is preliminary data.</text>
</comment>
<dbReference type="OrthoDB" id="1467713at2"/>
<reference evidence="1 2" key="1">
    <citation type="submission" date="2019-08" db="EMBL/GenBank/DDBJ databases">
        <title>Genomes sequence of Algoriphagus aquimarinus ACAM450.</title>
        <authorList>
            <person name="Bowman J.P."/>
        </authorList>
    </citation>
    <scope>NUCLEOTIDE SEQUENCE [LARGE SCALE GENOMIC DNA]</scope>
    <source>
        <strain evidence="1 2">ACAM 450</strain>
    </source>
</reference>
<dbReference type="Proteomes" id="UP000321935">
    <property type="component" value="Unassembled WGS sequence"/>
</dbReference>
<name>A0A5C7A9R8_9BACT</name>
<accession>A0A5C7A9R8</accession>